<feature type="domain" description="Polysaccharide chain length determinant N-terminal" evidence="7">
    <location>
        <begin position="20"/>
        <end position="102"/>
    </location>
</feature>
<keyword evidence="5 6" id="KW-0472">Membrane</keyword>
<evidence type="ECO:0000313" key="10">
    <source>
        <dbReference type="Proteomes" id="UP000240987"/>
    </source>
</evidence>
<dbReference type="GO" id="GO:0004713">
    <property type="term" value="F:protein tyrosine kinase activity"/>
    <property type="evidence" value="ECO:0007669"/>
    <property type="project" value="TreeGrafter"/>
</dbReference>
<feature type="domain" description="Tyrosine-protein kinase G-rich" evidence="8">
    <location>
        <begin position="315"/>
        <end position="361"/>
    </location>
</feature>
<comment type="caution">
    <text evidence="9">The sequence shown here is derived from an EMBL/GenBank/DDBJ whole genome shotgun (WGS) entry which is preliminary data.</text>
</comment>
<evidence type="ECO:0000313" key="9">
    <source>
        <dbReference type="EMBL" id="PSU50900.1"/>
    </source>
</evidence>
<dbReference type="PANTHER" id="PTHR32309">
    <property type="entry name" value="TYROSINE-PROTEIN KINASE"/>
    <property type="match status" value="1"/>
</dbReference>
<keyword evidence="2" id="KW-1003">Cell membrane</keyword>
<protein>
    <submittedName>
        <fullName evidence="9">LPS chain length-determining protein</fullName>
    </submittedName>
</protein>
<keyword evidence="4 6" id="KW-1133">Transmembrane helix</keyword>
<dbReference type="Pfam" id="PF02706">
    <property type="entry name" value="Wzz"/>
    <property type="match status" value="1"/>
</dbReference>
<evidence type="ECO:0000256" key="1">
    <source>
        <dbReference type="ARBA" id="ARBA00004651"/>
    </source>
</evidence>
<evidence type="ECO:0000256" key="4">
    <source>
        <dbReference type="ARBA" id="ARBA00022989"/>
    </source>
</evidence>
<dbReference type="Gene3D" id="3.30.1890.10">
    <property type="entry name" value="FepE-like"/>
    <property type="match status" value="1"/>
</dbReference>
<comment type="subcellular location">
    <subcellularLocation>
        <location evidence="1">Cell membrane</location>
        <topology evidence="1">Multi-pass membrane protein</topology>
    </subcellularLocation>
</comment>
<accession>A0A2T3JPG9</accession>
<organism evidence="9 10">
    <name type="scientific">Photobacterium frigidiphilum</name>
    <dbReference type="NCBI Taxonomy" id="264736"/>
    <lineage>
        <taxon>Bacteria</taxon>
        <taxon>Pseudomonadati</taxon>
        <taxon>Pseudomonadota</taxon>
        <taxon>Gammaproteobacteria</taxon>
        <taxon>Vibrionales</taxon>
        <taxon>Vibrionaceae</taxon>
        <taxon>Photobacterium</taxon>
    </lineage>
</organism>
<dbReference type="RefSeq" id="WP_227876255.1">
    <property type="nucleotide sequence ID" value="NZ_PYMJ01000002.1"/>
</dbReference>
<sequence length="375" mass="42680">MKVPLNQPSIPAYYAPPKNNEIYLRERFKVLWQGKVWIIALTMLCSIIAVIYALTAQEWWSSKARIMEPQIQDYSSYQQQVKQFQPIFDIYQEDGTVLVSESLEALVNPKTLFQRFIDAYNSPANKKKFLDSSLEFKKIKTQLDTNTDEALHRLYSEWLTKITITPVDKNKNHDYDVSLQATTKESSVRLLNEYIDTVKRKVFNDALNNLQTIVNVKKNELKQQKIILEIETKNRLAMEVERSQYALAIAQAAGVSKPVQGLGDEELFAINLGSDALIAKVKALKAIKNLDVIEPRLNGINAKIEMLNSLTIDRSIQFQTFKTLENVQAPIARDKPKRALIVILGALLGGMLGVAVVLIRHTSRQYEKLNDVNSI</sequence>
<dbReference type="AlphaFoldDB" id="A0A2T3JPG9"/>
<keyword evidence="10" id="KW-1185">Reference proteome</keyword>
<name>A0A2T3JPG9_9GAMM</name>
<dbReference type="PANTHER" id="PTHR32309:SF13">
    <property type="entry name" value="FERRIC ENTEROBACTIN TRANSPORT PROTEIN FEPE"/>
    <property type="match status" value="1"/>
</dbReference>
<dbReference type="SUPFAM" id="SSF160355">
    <property type="entry name" value="Bacterial polysaccharide co-polymerase-like"/>
    <property type="match status" value="1"/>
</dbReference>
<evidence type="ECO:0000259" key="7">
    <source>
        <dbReference type="Pfam" id="PF02706"/>
    </source>
</evidence>
<dbReference type="InterPro" id="IPR032807">
    <property type="entry name" value="GNVR"/>
</dbReference>
<feature type="transmembrane region" description="Helical" evidence="6">
    <location>
        <begin position="36"/>
        <end position="55"/>
    </location>
</feature>
<proteinExistence type="predicted"/>
<dbReference type="GO" id="GO:0005886">
    <property type="term" value="C:plasma membrane"/>
    <property type="evidence" value="ECO:0007669"/>
    <property type="project" value="UniProtKB-SubCell"/>
</dbReference>
<dbReference type="Pfam" id="PF13807">
    <property type="entry name" value="GNVR"/>
    <property type="match status" value="1"/>
</dbReference>
<dbReference type="EMBL" id="PYMJ01000002">
    <property type="protein sequence ID" value="PSU50900.1"/>
    <property type="molecule type" value="Genomic_DNA"/>
</dbReference>
<dbReference type="InterPro" id="IPR050445">
    <property type="entry name" value="Bact_polysacc_biosynth/exp"/>
</dbReference>
<feature type="transmembrane region" description="Helical" evidence="6">
    <location>
        <begin position="339"/>
        <end position="359"/>
    </location>
</feature>
<evidence type="ECO:0000256" key="6">
    <source>
        <dbReference type="SAM" id="Phobius"/>
    </source>
</evidence>
<dbReference type="Proteomes" id="UP000240987">
    <property type="component" value="Unassembled WGS sequence"/>
</dbReference>
<dbReference type="InterPro" id="IPR003856">
    <property type="entry name" value="LPS_length_determ_N"/>
</dbReference>
<evidence type="ECO:0000259" key="8">
    <source>
        <dbReference type="Pfam" id="PF13807"/>
    </source>
</evidence>
<reference evidence="9 10" key="1">
    <citation type="submission" date="2018-01" db="EMBL/GenBank/DDBJ databases">
        <title>Whole genome sequencing of Histamine producing bacteria.</title>
        <authorList>
            <person name="Butler K."/>
        </authorList>
    </citation>
    <scope>NUCLEOTIDE SEQUENCE [LARGE SCALE GENOMIC DNA]</scope>
    <source>
        <strain evidence="9 10">JCM 12947</strain>
    </source>
</reference>
<gene>
    <name evidence="9" type="ORF">C9J12_02720</name>
</gene>
<evidence type="ECO:0000256" key="2">
    <source>
        <dbReference type="ARBA" id="ARBA00022475"/>
    </source>
</evidence>
<keyword evidence="3 6" id="KW-0812">Transmembrane</keyword>
<evidence type="ECO:0000256" key="5">
    <source>
        <dbReference type="ARBA" id="ARBA00023136"/>
    </source>
</evidence>
<evidence type="ECO:0000256" key="3">
    <source>
        <dbReference type="ARBA" id="ARBA00022692"/>
    </source>
</evidence>